<protein>
    <submittedName>
        <fullName evidence="4">DNA-binding transcriptional regulator, AcrR family</fullName>
    </submittedName>
</protein>
<keyword evidence="2 4" id="KW-0238">DNA-binding</keyword>
<dbReference type="RefSeq" id="WP_072737755.1">
    <property type="nucleotide sequence ID" value="NZ_CP048813.1"/>
</dbReference>
<dbReference type="InterPro" id="IPR009057">
    <property type="entry name" value="Homeodomain-like_sf"/>
</dbReference>
<proteinExistence type="predicted"/>
<dbReference type="SUPFAM" id="SSF46689">
    <property type="entry name" value="Homeodomain-like"/>
    <property type="match status" value="1"/>
</dbReference>
<name>A0A1G8CY31_9NOCA</name>
<organism evidence="4 5">
    <name type="scientific">Rhodococcus triatomae</name>
    <dbReference type="NCBI Taxonomy" id="300028"/>
    <lineage>
        <taxon>Bacteria</taxon>
        <taxon>Bacillati</taxon>
        <taxon>Actinomycetota</taxon>
        <taxon>Actinomycetes</taxon>
        <taxon>Mycobacteriales</taxon>
        <taxon>Nocardiaceae</taxon>
        <taxon>Rhodococcus</taxon>
    </lineage>
</organism>
<sequence>MQPGVGAGRETPTDAGGTRPYRSPIREEAARVTRARIRDAAAALFVEHGYVGTTVRHVAERAGVAGRTVFTVFPGGKSELFHAAYDEALARSGARQETDVRLDTVATTGVDRILDEMTGYSVDLLERAGALMLVAIESAGADEEMREFARQAAADTAANAMTLAEGLAAHALLRPEISVQHAADVLFTVVSPQVHALLRRECGWDVETYRSWVTRTLRASLA</sequence>
<evidence type="ECO:0000313" key="5">
    <source>
        <dbReference type="Proteomes" id="UP000183263"/>
    </source>
</evidence>
<dbReference type="Gene3D" id="1.10.357.10">
    <property type="entry name" value="Tetracycline Repressor, domain 2"/>
    <property type="match status" value="1"/>
</dbReference>
<keyword evidence="1" id="KW-0805">Transcription regulation</keyword>
<keyword evidence="3" id="KW-0804">Transcription</keyword>
<reference evidence="4 5" key="1">
    <citation type="submission" date="2016-10" db="EMBL/GenBank/DDBJ databases">
        <authorList>
            <person name="de Groot N.N."/>
        </authorList>
    </citation>
    <scope>NUCLEOTIDE SEQUENCE [LARGE SCALE GENOMIC DNA]</scope>
    <source>
        <strain evidence="4 5">DSM 44892</strain>
    </source>
</reference>
<gene>
    <name evidence="4" type="ORF">SAMN05444695_102148</name>
</gene>
<evidence type="ECO:0000256" key="3">
    <source>
        <dbReference type="ARBA" id="ARBA00023163"/>
    </source>
</evidence>
<dbReference type="EMBL" id="FNDN01000002">
    <property type="protein sequence ID" value="SDH50418.1"/>
    <property type="molecule type" value="Genomic_DNA"/>
</dbReference>
<dbReference type="GO" id="GO:0000976">
    <property type="term" value="F:transcription cis-regulatory region binding"/>
    <property type="evidence" value="ECO:0007669"/>
    <property type="project" value="TreeGrafter"/>
</dbReference>
<dbReference type="OrthoDB" id="4823039at2"/>
<evidence type="ECO:0000313" key="4">
    <source>
        <dbReference type="EMBL" id="SDH50418.1"/>
    </source>
</evidence>
<dbReference type="InterPro" id="IPR001647">
    <property type="entry name" value="HTH_TetR"/>
</dbReference>
<dbReference type="Pfam" id="PF00440">
    <property type="entry name" value="TetR_N"/>
    <property type="match status" value="1"/>
</dbReference>
<evidence type="ECO:0000256" key="2">
    <source>
        <dbReference type="ARBA" id="ARBA00023125"/>
    </source>
</evidence>
<dbReference type="Proteomes" id="UP000183263">
    <property type="component" value="Unassembled WGS sequence"/>
</dbReference>
<evidence type="ECO:0000256" key="1">
    <source>
        <dbReference type="ARBA" id="ARBA00023015"/>
    </source>
</evidence>
<dbReference type="PANTHER" id="PTHR30055:SF234">
    <property type="entry name" value="HTH-TYPE TRANSCRIPTIONAL REGULATOR BETI"/>
    <property type="match status" value="1"/>
</dbReference>
<dbReference type="PROSITE" id="PS50977">
    <property type="entry name" value="HTH_TETR_2"/>
    <property type="match status" value="1"/>
</dbReference>
<dbReference type="AlphaFoldDB" id="A0A1G8CY31"/>
<dbReference type="GO" id="GO:0003700">
    <property type="term" value="F:DNA-binding transcription factor activity"/>
    <property type="evidence" value="ECO:0007669"/>
    <property type="project" value="TreeGrafter"/>
</dbReference>
<dbReference type="InterPro" id="IPR050109">
    <property type="entry name" value="HTH-type_TetR-like_transc_reg"/>
</dbReference>
<dbReference type="PANTHER" id="PTHR30055">
    <property type="entry name" value="HTH-TYPE TRANSCRIPTIONAL REGULATOR RUTR"/>
    <property type="match status" value="1"/>
</dbReference>
<keyword evidence="5" id="KW-1185">Reference proteome</keyword>
<accession>A0A1G8CY31</accession>